<keyword evidence="5" id="KW-0677">Repeat</keyword>
<comment type="similarity">
    <text evidence="2">Belongs to the type II cytokine receptor family.</text>
</comment>
<keyword evidence="6 16" id="KW-1133">Transmembrane helix</keyword>
<evidence type="ECO:0000256" key="4">
    <source>
        <dbReference type="ARBA" id="ARBA00022729"/>
    </source>
</evidence>
<organism evidence="19 20">
    <name type="scientific">Sus scrofa</name>
    <name type="common">Pig</name>
    <dbReference type="NCBI Taxonomy" id="9823"/>
    <lineage>
        <taxon>Eukaryota</taxon>
        <taxon>Metazoa</taxon>
        <taxon>Chordata</taxon>
        <taxon>Craniata</taxon>
        <taxon>Vertebrata</taxon>
        <taxon>Euteleostomi</taxon>
        <taxon>Mammalia</taxon>
        <taxon>Eutheria</taxon>
        <taxon>Laurasiatheria</taxon>
        <taxon>Artiodactyla</taxon>
        <taxon>Suina</taxon>
        <taxon>Suidae</taxon>
        <taxon>Sus</taxon>
    </lineage>
</organism>
<reference evidence="19 20" key="1">
    <citation type="submission" date="2017-08" db="EMBL/GenBank/DDBJ databases">
        <title>USMARCv1.0.</title>
        <authorList>
            <person name="Hannum G.I."/>
            <person name="Koren S."/>
            <person name="Schroeder S.G."/>
            <person name="Chin S.C."/>
            <person name="Nonneman D.J."/>
            <person name="Becker S.A."/>
            <person name="Rosen B.D."/>
            <person name="Bickhart D.M."/>
            <person name="Putnam N.H."/>
            <person name="Green R.E."/>
            <person name="Tuggle C.K."/>
            <person name="Liu H."/>
            <person name="Rohrer G.A."/>
            <person name="Warr A."/>
            <person name="Hall R."/>
            <person name="Kim K."/>
            <person name="Hume D.A."/>
            <person name="Talbot R."/>
            <person name="Chow W."/>
            <person name="Howe K."/>
            <person name="Schwartz A.S."/>
            <person name="Watson M."/>
            <person name="Archibald A.L."/>
            <person name="Phillippy A.M."/>
            <person name="Smith T.P.L."/>
        </authorList>
    </citation>
    <scope>NUCLEOTIDE SEQUENCE [LARGE SCALE GENOMIC DNA]</scope>
</reference>
<evidence type="ECO:0000256" key="11">
    <source>
        <dbReference type="ARBA" id="ARBA00059787"/>
    </source>
</evidence>
<feature type="chain" id="PRO_5021304596" description="Interleukin-20 receptor subunit alpha" evidence="17">
    <location>
        <begin position="41"/>
        <end position="584"/>
    </location>
</feature>
<keyword evidence="7 16" id="KW-0472">Membrane</keyword>
<evidence type="ECO:0000256" key="12">
    <source>
        <dbReference type="ARBA" id="ARBA00065940"/>
    </source>
</evidence>
<dbReference type="PANTHER" id="PTHR20859">
    <property type="entry name" value="INTERFERON/INTERLEUKIN RECEPTOR"/>
    <property type="match status" value="1"/>
</dbReference>
<evidence type="ECO:0000256" key="14">
    <source>
        <dbReference type="ARBA" id="ARBA00075548"/>
    </source>
</evidence>
<evidence type="ECO:0000256" key="17">
    <source>
        <dbReference type="SAM" id="SignalP"/>
    </source>
</evidence>
<evidence type="ECO:0000256" key="5">
    <source>
        <dbReference type="ARBA" id="ARBA00022737"/>
    </source>
</evidence>
<reference evidence="19" key="2">
    <citation type="submission" date="2025-08" db="UniProtKB">
        <authorList>
            <consortium name="Ensembl"/>
        </authorList>
    </citation>
    <scope>IDENTIFICATION</scope>
</reference>
<protein>
    <recommendedName>
        <fullName evidence="13">Interleukin-20 receptor subunit alpha</fullName>
    </recommendedName>
    <alternativeName>
        <fullName evidence="14">IL-20R1</fullName>
    </alternativeName>
</protein>
<proteinExistence type="inferred from homology"/>
<dbReference type="InterPro" id="IPR036116">
    <property type="entry name" value="FN3_sf"/>
</dbReference>
<dbReference type="InterPro" id="IPR050650">
    <property type="entry name" value="Type-II_Cytokine-TF_Rcpt"/>
</dbReference>
<dbReference type="Gene3D" id="2.60.40.10">
    <property type="entry name" value="Immunoglobulins"/>
    <property type="match status" value="2"/>
</dbReference>
<evidence type="ECO:0000256" key="8">
    <source>
        <dbReference type="ARBA" id="ARBA00023157"/>
    </source>
</evidence>
<dbReference type="Pfam" id="PF09294">
    <property type="entry name" value="Interfer-bind"/>
    <property type="match status" value="1"/>
</dbReference>
<evidence type="ECO:0000256" key="6">
    <source>
        <dbReference type="ARBA" id="ARBA00022989"/>
    </source>
</evidence>
<evidence type="ECO:0000259" key="18">
    <source>
        <dbReference type="PROSITE" id="PS50853"/>
    </source>
</evidence>
<evidence type="ECO:0000256" key="7">
    <source>
        <dbReference type="ARBA" id="ARBA00023136"/>
    </source>
</evidence>
<dbReference type="PROSITE" id="PS50853">
    <property type="entry name" value="FN3"/>
    <property type="match status" value="1"/>
</dbReference>
<feature type="domain" description="Fibronectin type-III" evidence="18">
    <location>
        <begin position="50"/>
        <end position="146"/>
    </location>
</feature>
<keyword evidence="3 16" id="KW-0812">Transmembrane</keyword>
<keyword evidence="8" id="KW-1015">Disulfide bond</keyword>
<accession>A0A4X1VKE2</accession>
<feature type="region of interest" description="Disordered" evidence="15">
    <location>
        <begin position="419"/>
        <end position="440"/>
    </location>
</feature>
<feature type="signal peptide" evidence="17">
    <location>
        <begin position="1"/>
        <end position="40"/>
    </location>
</feature>
<dbReference type="CDD" id="cd00063">
    <property type="entry name" value="FN3"/>
    <property type="match status" value="1"/>
</dbReference>
<name>A0A4X1VKE2_PIG</name>
<dbReference type="Proteomes" id="UP000314985">
    <property type="component" value="Chromosome 1"/>
</dbReference>
<evidence type="ECO:0000313" key="19">
    <source>
        <dbReference type="Ensembl" id="ENSSSCP00070042424.1"/>
    </source>
</evidence>
<evidence type="ECO:0000256" key="3">
    <source>
        <dbReference type="ARBA" id="ARBA00022692"/>
    </source>
</evidence>
<sequence>MCAPPSPARAAATGVPGLPTLPLLFPPLLLLVVASPTGQAVPCISSGLPKPTNITFLSINMKNILQWNPPEGLHGAEITYTVQYFIYGQKKWLNKSECRNISRTYCDLSVETSDYEHQYYAKVKAIWGMNCSKWAETGRFYPFLETQIGPPEVALTTDEKSISIVLTAPEKWKKNPEESSISMQQIYSNLKYNVSIYNTKSNRMWSQCVTNHTLVLSWLEPDTVYCVLVESLVPGPPRLARPSEKQCVSTLKDQTSELKVKIIFWYVLPISVTVFIFSVTGYFMYRYTHVGKEKHPANLILIYGNEFDRRFFVPAEKIVINFITLNILEESNKASQKDISVIEKSDDVWGLNEPIEDKEPPWEEMEVRHLGYASQLMDIVCDPEETARGTSLRQQEPPSRTMPTDKTVVEYEYNVRTFNDVSLGPGDQESNPQEEASQRGKLFEQQHLWPTCTHKHSCIHTPLSSETWSTCHKGTWIQRRGPRKSLRPRWSIGTLGLAGCVYLHYPALNTTRRDVGTLSPRGSQRRASWLDFMRNRFQTRHRETVQPISCNLWRNGAYSYRWKTNTQTSSCHTSTATRHCVQIR</sequence>
<keyword evidence="10" id="KW-0325">Glycoprotein</keyword>
<evidence type="ECO:0000256" key="10">
    <source>
        <dbReference type="ARBA" id="ARBA00023180"/>
    </source>
</evidence>
<dbReference type="FunFam" id="2.60.40.10:FF:000926">
    <property type="entry name" value="Interleukin 20 receptor subunit alpha"/>
    <property type="match status" value="1"/>
</dbReference>
<dbReference type="InterPro" id="IPR003961">
    <property type="entry name" value="FN3_dom"/>
</dbReference>
<comment type="subcellular location">
    <subcellularLocation>
        <location evidence="1">Membrane</location>
        <topology evidence="1">Single-pass type I membrane protein</topology>
    </subcellularLocation>
</comment>
<keyword evidence="4 17" id="KW-0732">Signal</keyword>
<dbReference type="Ensembl" id="ENSSSCT00070050207.1">
    <property type="protein sequence ID" value="ENSSSCP00070042424.1"/>
    <property type="gene ID" value="ENSSSCG00070025113.1"/>
</dbReference>
<dbReference type="Pfam" id="PF01108">
    <property type="entry name" value="Tissue_fac"/>
    <property type="match status" value="1"/>
</dbReference>
<dbReference type="AlphaFoldDB" id="A0A4X1VKE2"/>
<evidence type="ECO:0000256" key="9">
    <source>
        <dbReference type="ARBA" id="ARBA00023170"/>
    </source>
</evidence>
<dbReference type="PANTHER" id="PTHR20859:SF86">
    <property type="entry name" value="INTERLEUKIN-20 RECEPTOR SUBUNIT ALPHA"/>
    <property type="match status" value="1"/>
</dbReference>
<keyword evidence="9" id="KW-0675">Receptor</keyword>
<dbReference type="GO" id="GO:0016020">
    <property type="term" value="C:membrane"/>
    <property type="evidence" value="ECO:0007669"/>
    <property type="project" value="UniProtKB-SubCell"/>
</dbReference>
<comment type="function">
    <text evidence="11">The IL20RA/IL20RB dimer is a receptor for IL19, IL20 and IL24. The IL20RA/IL10RB dimer is a receptor for IL26.</text>
</comment>
<comment type="subunit">
    <text evidence="12">Heterodimer with IL20RB and heterodimer with IL10RB.</text>
</comment>
<evidence type="ECO:0000256" key="2">
    <source>
        <dbReference type="ARBA" id="ARBA00005399"/>
    </source>
</evidence>
<evidence type="ECO:0000256" key="16">
    <source>
        <dbReference type="SAM" id="Phobius"/>
    </source>
</evidence>
<evidence type="ECO:0000256" key="1">
    <source>
        <dbReference type="ARBA" id="ARBA00004479"/>
    </source>
</evidence>
<dbReference type="SUPFAM" id="SSF49265">
    <property type="entry name" value="Fibronectin type III"/>
    <property type="match status" value="2"/>
</dbReference>
<dbReference type="InterPro" id="IPR015373">
    <property type="entry name" value="Interferon/interleukin_rcp_dom"/>
</dbReference>
<evidence type="ECO:0000256" key="15">
    <source>
        <dbReference type="SAM" id="MobiDB-lite"/>
    </source>
</evidence>
<dbReference type="InterPro" id="IPR013783">
    <property type="entry name" value="Ig-like_fold"/>
</dbReference>
<evidence type="ECO:0000313" key="20">
    <source>
        <dbReference type="Proteomes" id="UP000314985"/>
    </source>
</evidence>
<evidence type="ECO:0000256" key="13">
    <source>
        <dbReference type="ARBA" id="ARBA00067990"/>
    </source>
</evidence>
<feature type="transmembrane region" description="Helical" evidence="16">
    <location>
        <begin position="263"/>
        <end position="285"/>
    </location>
</feature>
<dbReference type="FunFam" id="2.60.40.10:FF:000348">
    <property type="entry name" value="Interleukin 20 receptor subunit alpha"/>
    <property type="match status" value="1"/>
</dbReference>